<feature type="compositionally biased region" description="Polar residues" evidence="1">
    <location>
        <begin position="63"/>
        <end position="78"/>
    </location>
</feature>
<proteinExistence type="predicted"/>
<accession>A0A0A2V5G9</accession>
<organism evidence="2 3">
    <name type="scientific">Paracoccidioides lutzii (strain ATCC MYA-826 / Pb01)</name>
    <name type="common">Paracoccidioides brasiliensis</name>
    <dbReference type="NCBI Taxonomy" id="502779"/>
    <lineage>
        <taxon>Eukaryota</taxon>
        <taxon>Fungi</taxon>
        <taxon>Dikarya</taxon>
        <taxon>Ascomycota</taxon>
        <taxon>Pezizomycotina</taxon>
        <taxon>Eurotiomycetes</taxon>
        <taxon>Eurotiomycetidae</taxon>
        <taxon>Onygenales</taxon>
        <taxon>Ajellomycetaceae</taxon>
        <taxon>Paracoccidioides</taxon>
    </lineage>
</organism>
<gene>
    <name evidence="2" type="ORF">PAAG_11715</name>
</gene>
<evidence type="ECO:0000256" key="1">
    <source>
        <dbReference type="SAM" id="MobiDB-lite"/>
    </source>
</evidence>
<evidence type="ECO:0000313" key="2">
    <source>
        <dbReference type="EMBL" id="KGQ01587.1"/>
    </source>
</evidence>
<name>A0A0A2V5G9_PARBA</name>
<dbReference type="AlphaFoldDB" id="A0A0A2V5G9"/>
<dbReference type="VEuPathDB" id="FungiDB:PAAG_11715"/>
<dbReference type="EMBL" id="KN293999">
    <property type="protein sequence ID" value="KGQ01587.1"/>
    <property type="molecule type" value="Genomic_DNA"/>
</dbReference>
<keyword evidence="3" id="KW-1185">Reference proteome</keyword>
<sequence>MRYEMFIPWRAWMLQCYRKRTHSSRDYVIPIGCDYVVINQAKLKWAFDDAAANKRCKQPPDVPSSQRWTAGDAGTSTDPLLHASNHRHHNGQNRMLLSSQGSSSRAYHAVCISADF</sequence>
<feature type="region of interest" description="Disordered" evidence="1">
    <location>
        <begin position="56"/>
        <end position="102"/>
    </location>
</feature>
<evidence type="ECO:0000313" key="3">
    <source>
        <dbReference type="Proteomes" id="UP000002059"/>
    </source>
</evidence>
<dbReference type="RefSeq" id="XP_015703100.1">
    <property type="nucleotide sequence ID" value="XM_015847311.1"/>
</dbReference>
<protein>
    <submittedName>
        <fullName evidence="2">Uncharacterized protein</fullName>
    </submittedName>
</protein>
<dbReference type="Proteomes" id="UP000002059">
    <property type="component" value="Partially assembled WGS sequence"/>
</dbReference>
<feature type="compositionally biased region" description="Polar residues" evidence="1">
    <location>
        <begin position="92"/>
        <end position="102"/>
    </location>
</feature>
<dbReference type="GeneID" id="26970618"/>
<reference evidence="2 3" key="1">
    <citation type="journal article" date="2011" name="PLoS Genet.">
        <title>Comparative genomic analysis of human fungal pathogens causing paracoccidioidomycosis.</title>
        <authorList>
            <person name="Desjardins C.A."/>
            <person name="Champion M.D."/>
            <person name="Holder J.W."/>
            <person name="Muszewska A."/>
            <person name="Goldberg J."/>
            <person name="Bailao A.M."/>
            <person name="Brigido M.M."/>
            <person name="Ferreira M.E."/>
            <person name="Garcia A.M."/>
            <person name="Grynberg M."/>
            <person name="Gujja S."/>
            <person name="Heiman D.I."/>
            <person name="Henn M.R."/>
            <person name="Kodira C.D."/>
            <person name="Leon-Narvaez H."/>
            <person name="Longo L.V."/>
            <person name="Ma L.J."/>
            <person name="Malavazi I."/>
            <person name="Matsuo A.L."/>
            <person name="Morais F.V."/>
            <person name="Pereira M."/>
            <person name="Rodriguez-Brito S."/>
            <person name="Sakthikumar S."/>
            <person name="Salem-Izacc S.M."/>
            <person name="Sykes S.M."/>
            <person name="Teixeira M.M."/>
            <person name="Vallejo M.C."/>
            <person name="Walter M.E."/>
            <person name="Yandava C."/>
            <person name="Young S."/>
            <person name="Zeng Q."/>
            <person name="Zucker J."/>
            <person name="Felipe M.S."/>
            <person name="Goldman G.H."/>
            <person name="Haas B.J."/>
            <person name="McEwen J.G."/>
            <person name="Nino-Vega G."/>
            <person name="Puccia R."/>
            <person name="San-Blas G."/>
            <person name="Soares C.M."/>
            <person name="Birren B.W."/>
            <person name="Cuomo C.A."/>
        </authorList>
    </citation>
    <scope>NUCLEOTIDE SEQUENCE [LARGE SCALE GENOMIC DNA]</scope>
    <source>
        <strain evidence="3">ATCC MYA-826 / Pb01</strain>
    </source>
</reference>
<dbReference type="HOGENOM" id="CLU_2097559_0_0_1"/>
<dbReference type="KEGG" id="pbl:PAAG_11715"/>